<dbReference type="STRING" id="1409788.NC99_26550"/>
<evidence type="ECO:0000256" key="12">
    <source>
        <dbReference type="ARBA" id="ARBA00023012"/>
    </source>
</evidence>
<dbReference type="PATRIC" id="fig|1409788.3.peg.2739"/>
<evidence type="ECO:0000256" key="5">
    <source>
        <dbReference type="ARBA" id="ARBA00022553"/>
    </source>
</evidence>
<keyword evidence="8" id="KW-0547">Nucleotide-binding</keyword>
<comment type="subcellular location">
    <subcellularLocation>
        <location evidence="2">Cell membrane</location>
        <topology evidence="2">Multi-pass membrane protein</topology>
    </subcellularLocation>
</comment>
<reference evidence="17" key="1">
    <citation type="submission" date="2015-07" db="EMBL/GenBank/DDBJ databases">
        <title>Genome sequencing of Sunxiuqinia dokdonensis strain SK.</title>
        <authorList>
            <person name="Ahn S."/>
            <person name="Kim B.-C."/>
        </authorList>
    </citation>
    <scope>NUCLEOTIDE SEQUENCE [LARGE SCALE GENOMIC DNA]</scope>
    <source>
        <strain evidence="17">SK</strain>
    </source>
</reference>
<dbReference type="SMART" id="SM00387">
    <property type="entry name" value="HATPase_c"/>
    <property type="match status" value="1"/>
</dbReference>
<keyword evidence="17" id="KW-1185">Reference proteome</keyword>
<comment type="caution">
    <text evidence="16">The sequence shown here is derived from an EMBL/GenBank/DDBJ whole genome shotgun (WGS) entry which is preliminary data.</text>
</comment>
<keyword evidence="7 14" id="KW-0812">Transmembrane</keyword>
<feature type="transmembrane region" description="Helical" evidence="14">
    <location>
        <begin position="745"/>
        <end position="765"/>
    </location>
</feature>
<dbReference type="PANTHER" id="PTHR45528">
    <property type="entry name" value="SENSOR HISTIDINE KINASE CPXA"/>
    <property type="match status" value="1"/>
</dbReference>
<dbReference type="InterPro" id="IPR004358">
    <property type="entry name" value="Sig_transdc_His_kin-like_C"/>
</dbReference>
<sequence>MENIRKYSFLILSLTFFAFAFLLEHQRLHHAPEVKLIDQFEQQLHEQKKLLNSRLDEIEESLTEADFNGNLQATLFPYSSLFPNQGLGFVVLDGNELIYWSHNHFAFTSRFSGKMASQELLALPNGIYLSLTRKVDSLQVVGLIHIKNIYSIENQYISNEFVEPFVLPESFVIQREKSSYNLPVRDEVGDYLFSVLPAGKIKCTSAQLLFPAALFVMAFLFLLVFTRKMVKHFRHEDFLMRIMVLALALFGFYWIHILFRLPQLVYAFDLFDPSLYAYSFWLPSLGDLLLLAVLFFFWSMNFAREFSFSKGNNRNEIFSAHCFSLLVYLFANYLIGNLIQNSSISFQLNRIDDVDQYSVIGFIIVALLFFAAFQINLKIVESSVRYLSKKRFLWGHLLLIVVFVGLSVHYKNSYLYMICLFLLTNFSVLALENTHFKKHSISYIIYFVSLFAFFTLINIQYFNQQRTIESQKLMAVTLNSEHDPAAEIFLTDIQQELNVDSVIPYLLSTTYQELESYLERQYFGGYFRKYELDIILCSGSDSLLVEPENQWVPCFPFFEEMIEESGTRIPGTNFYFMDNLNGRISYMGRIFYPLSADSLGTSVFFELNSRLLPEGAGFPELLLDRSMAKPHRYRHFSYAKYFNHELVTLSGDYQYNYYIDSYDVQTDSSEFVLARWDGYDHLTHDLGKGNFIIVSCETFELMDYLISFPYLFVFYFVFVLLVVFGGNSSFRKKAKLYDLKFKIQAAIITVVLASLFVVAGGTIYYNIQEYENRHQDDLNEKMKSISEEIGINLNDVNALSPDLVDWLWRELNKLSIVFRTDINIFGVNGELIASSRPELYLRGIVSNRMNAEAYYELIENYQISYSQPERIGDLSYLSVYEPIINDMGDYLGFINLPYFTRGDELKQEISTFIVAFINLYVLLFLASVLVAVLLANQITRPLSMVREKLKGIQLVKKNEQISYQRDDEIGALIKEYNRKVEELAESAELLARTERELAWREMAKQVAHEIKNPLTPMKLNIQYLQRAKNEKGAHFDEYFDRVTRTLIEQIDTLSDIATEFSNFAKIPKARNEVFNLATQLTKVTELFESSTHIDLSVELDGRDELLVCADREQISRALVNLIKNAIQSIPPKRKGKVKVVLAKKQDWAVISVRDNGTGIPEDIRQQMFQPNFTTKSSGMGLGLAIVKKIIENAHGKIWFETELDQGSTFYIELPLHQEIS</sequence>
<dbReference type="InterPro" id="IPR003661">
    <property type="entry name" value="HisK_dim/P_dom"/>
</dbReference>
<keyword evidence="10" id="KW-0067">ATP-binding</keyword>
<dbReference type="InterPro" id="IPR050398">
    <property type="entry name" value="HssS/ArlS-like"/>
</dbReference>
<keyword evidence="12" id="KW-0902">Two-component regulatory system</keyword>
<comment type="catalytic activity">
    <reaction evidence="1">
        <text>ATP + protein L-histidine = ADP + protein N-phospho-L-histidine.</text>
        <dbReference type="EC" id="2.7.13.3"/>
    </reaction>
</comment>
<feature type="domain" description="Histidine kinase" evidence="15">
    <location>
        <begin position="1005"/>
        <end position="1217"/>
    </location>
</feature>
<feature type="transmembrane region" description="Helical" evidence="14">
    <location>
        <begin position="912"/>
        <end position="936"/>
    </location>
</feature>
<keyword evidence="13 14" id="KW-0472">Membrane</keyword>
<dbReference type="EC" id="2.7.13.3" evidence="3"/>
<evidence type="ECO:0000256" key="2">
    <source>
        <dbReference type="ARBA" id="ARBA00004651"/>
    </source>
</evidence>
<dbReference type="GO" id="GO:0005524">
    <property type="term" value="F:ATP binding"/>
    <property type="evidence" value="ECO:0007669"/>
    <property type="project" value="UniProtKB-KW"/>
</dbReference>
<dbReference type="PRINTS" id="PR00344">
    <property type="entry name" value="BCTRLSENSOR"/>
</dbReference>
<keyword evidence="9 16" id="KW-0418">Kinase</keyword>
<feature type="transmembrane region" description="Helical" evidence="14">
    <location>
        <begin position="7"/>
        <end position="23"/>
    </location>
</feature>
<evidence type="ECO:0000259" key="15">
    <source>
        <dbReference type="PROSITE" id="PS50109"/>
    </source>
</evidence>
<dbReference type="CDD" id="cd00082">
    <property type="entry name" value="HisKA"/>
    <property type="match status" value="1"/>
</dbReference>
<evidence type="ECO:0000256" key="3">
    <source>
        <dbReference type="ARBA" id="ARBA00012438"/>
    </source>
</evidence>
<feature type="transmembrane region" description="Helical" evidence="14">
    <location>
        <begin position="275"/>
        <end position="298"/>
    </location>
</feature>
<proteinExistence type="predicted"/>
<evidence type="ECO:0000256" key="14">
    <source>
        <dbReference type="SAM" id="Phobius"/>
    </source>
</evidence>
<dbReference type="PROSITE" id="PS50109">
    <property type="entry name" value="HIS_KIN"/>
    <property type="match status" value="1"/>
</dbReference>
<feature type="transmembrane region" description="Helical" evidence="14">
    <location>
        <begin position="318"/>
        <end position="339"/>
    </location>
</feature>
<feature type="transmembrane region" description="Helical" evidence="14">
    <location>
        <begin position="392"/>
        <end position="408"/>
    </location>
</feature>
<evidence type="ECO:0000256" key="6">
    <source>
        <dbReference type="ARBA" id="ARBA00022679"/>
    </source>
</evidence>
<feature type="transmembrane region" description="Helical" evidence="14">
    <location>
        <begin position="238"/>
        <end position="255"/>
    </location>
</feature>
<evidence type="ECO:0000256" key="10">
    <source>
        <dbReference type="ARBA" id="ARBA00022840"/>
    </source>
</evidence>
<dbReference type="Gene3D" id="3.30.565.10">
    <property type="entry name" value="Histidine kinase-like ATPase, C-terminal domain"/>
    <property type="match status" value="1"/>
</dbReference>
<name>A0A0L8V7G3_9BACT</name>
<evidence type="ECO:0000256" key="1">
    <source>
        <dbReference type="ARBA" id="ARBA00000085"/>
    </source>
</evidence>
<dbReference type="AlphaFoldDB" id="A0A0L8V7G3"/>
<dbReference type="SMART" id="SM00388">
    <property type="entry name" value="HisKA"/>
    <property type="match status" value="1"/>
</dbReference>
<dbReference type="InterPro" id="IPR036890">
    <property type="entry name" value="HATPase_C_sf"/>
</dbReference>
<dbReference type="OrthoDB" id="9776727at2"/>
<evidence type="ECO:0000313" key="17">
    <source>
        <dbReference type="Proteomes" id="UP000036958"/>
    </source>
</evidence>
<dbReference type="EMBL" id="LGIA01000161">
    <property type="protein sequence ID" value="KOH44425.1"/>
    <property type="molecule type" value="Genomic_DNA"/>
</dbReference>
<keyword evidence="4" id="KW-1003">Cell membrane</keyword>
<gene>
    <name evidence="16" type="ORF">NC99_26550</name>
</gene>
<accession>A0A0L8V7G3</accession>
<dbReference type="RefSeq" id="WP_053184077.1">
    <property type="nucleotide sequence ID" value="NZ_LGIA01000161.1"/>
</dbReference>
<dbReference type="GO" id="GO:0000155">
    <property type="term" value="F:phosphorelay sensor kinase activity"/>
    <property type="evidence" value="ECO:0007669"/>
    <property type="project" value="InterPro"/>
</dbReference>
<dbReference type="InterPro" id="IPR005467">
    <property type="entry name" value="His_kinase_dom"/>
</dbReference>
<feature type="transmembrane region" description="Helical" evidence="14">
    <location>
        <begin position="443"/>
        <end position="462"/>
    </location>
</feature>
<evidence type="ECO:0000313" key="16">
    <source>
        <dbReference type="EMBL" id="KOH44425.1"/>
    </source>
</evidence>
<dbReference type="InterPro" id="IPR036097">
    <property type="entry name" value="HisK_dim/P_sf"/>
</dbReference>
<dbReference type="InterPro" id="IPR003594">
    <property type="entry name" value="HATPase_dom"/>
</dbReference>
<evidence type="ECO:0000256" key="11">
    <source>
        <dbReference type="ARBA" id="ARBA00022989"/>
    </source>
</evidence>
<evidence type="ECO:0000256" key="8">
    <source>
        <dbReference type="ARBA" id="ARBA00022741"/>
    </source>
</evidence>
<dbReference type="Proteomes" id="UP000036958">
    <property type="component" value="Unassembled WGS sequence"/>
</dbReference>
<organism evidence="16 17">
    <name type="scientific">Sunxiuqinia dokdonensis</name>
    <dbReference type="NCBI Taxonomy" id="1409788"/>
    <lineage>
        <taxon>Bacteria</taxon>
        <taxon>Pseudomonadati</taxon>
        <taxon>Bacteroidota</taxon>
        <taxon>Bacteroidia</taxon>
        <taxon>Marinilabiliales</taxon>
        <taxon>Prolixibacteraceae</taxon>
        <taxon>Sunxiuqinia</taxon>
    </lineage>
</organism>
<keyword evidence="5" id="KW-0597">Phosphoprotein</keyword>
<dbReference type="PANTHER" id="PTHR45528:SF1">
    <property type="entry name" value="SENSOR HISTIDINE KINASE CPXA"/>
    <property type="match status" value="1"/>
</dbReference>
<keyword evidence="11 14" id="KW-1133">Transmembrane helix</keyword>
<protein>
    <recommendedName>
        <fullName evidence="3">histidine kinase</fullName>
        <ecNumber evidence="3">2.7.13.3</ecNumber>
    </recommendedName>
</protein>
<dbReference type="CDD" id="cd00075">
    <property type="entry name" value="HATPase"/>
    <property type="match status" value="1"/>
</dbReference>
<feature type="transmembrane region" description="Helical" evidence="14">
    <location>
        <begin position="704"/>
        <end position="724"/>
    </location>
</feature>
<dbReference type="SUPFAM" id="SSF47384">
    <property type="entry name" value="Homodimeric domain of signal transducing histidine kinase"/>
    <property type="match status" value="1"/>
</dbReference>
<feature type="transmembrane region" description="Helical" evidence="14">
    <location>
        <begin position="359"/>
        <end position="380"/>
    </location>
</feature>
<keyword evidence="6 16" id="KW-0808">Transferase</keyword>
<dbReference type="GO" id="GO:0005886">
    <property type="term" value="C:plasma membrane"/>
    <property type="evidence" value="ECO:0007669"/>
    <property type="project" value="UniProtKB-SubCell"/>
</dbReference>
<feature type="transmembrane region" description="Helical" evidence="14">
    <location>
        <begin position="208"/>
        <end position="226"/>
    </location>
</feature>
<evidence type="ECO:0000256" key="9">
    <source>
        <dbReference type="ARBA" id="ARBA00022777"/>
    </source>
</evidence>
<dbReference type="Gene3D" id="6.10.340.10">
    <property type="match status" value="1"/>
</dbReference>
<dbReference type="Gene3D" id="1.10.287.130">
    <property type="match status" value="1"/>
</dbReference>
<evidence type="ECO:0000256" key="7">
    <source>
        <dbReference type="ARBA" id="ARBA00022692"/>
    </source>
</evidence>
<evidence type="ECO:0000256" key="4">
    <source>
        <dbReference type="ARBA" id="ARBA00022475"/>
    </source>
</evidence>
<dbReference type="Pfam" id="PF02518">
    <property type="entry name" value="HATPase_c"/>
    <property type="match status" value="1"/>
</dbReference>
<evidence type="ECO:0000256" key="13">
    <source>
        <dbReference type="ARBA" id="ARBA00023136"/>
    </source>
</evidence>
<dbReference type="Pfam" id="PF00512">
    <property type="entry name" value="HisKA"/>
    <property type="match status" value="1"/>
</dbReference>
<dbReference type="SUPFAM" id="SSF55874">
    <property type="entry name" value="ATPase domain of HSP90 chaperone/DNA topoisomerase II/histidine kinase"/>
    <property type="match status" value="1"/>
</dbReference>